<evidence type="ECO:0000259" key="1">
    <source>
        <dbReference type="Pfam" id="PF23584"/>
    </source>
</evidence>
<evidence type="ECO:0000313" key="3">
    <source>
        <dbReference type="Proteomes" id="UP000030143"/>
    </source>
</evidence>
<dbReference type="HOGENOM" id="CLU_058866_1_0_1"/>
<dbReference type="RefSeq" id="XP_016596548.1">
    <property type="nucleotide sequence ID" value="XM_016739854.1"/>
</dbReference>
<name>A0A0A2JZ96_PENEN</name>
<dbReference type="PhylomeDB" id="A0A0A2JZ96"/>
<sequence length="237" mass="25541">MTLTPIVFAFQNPAAINRLYPYITYGLWPADLPNGNQTLSNDLVEAHLPNISGPVSFLQASIANTLNTENEWEFVWKMDWTNCSTPANGTTSDNERRLVEKPDVTLMNYWAGRSIHFTTKKGANQPNFTALTTGDKCSDTSALAFNVTKTLRAQTGYYEGEMCAVLQSPAPTAAPCKIIIAPAAASSISSTLTAGQCIAATPAISCPARNGGAYIDEVTSQLKWWAAGVLLVGKFLI</sequence>
<comment type="caution">
    <text evidence="2">The sequence shown here is derived from an EMBL/GenBank/DDBJ whole genome shotgun (WGS) entry which is preliminary data.</text>
</comment>
<evidence type="ECO:0000313" key="2">
    <source>
        <dbReference type="EMBL" id="KGO54041.1"/>
    </source>
</evidence>
<dbReference type="EMBL" id="JQFZ01000238">
    <property type="protein sequence ID" value="KGO54041.1"/>
    <property type="molecule type" value="Genomic_DNA"/>
</dbReference>
<organism evidence="2 3">
    <name type="scientific">Penicillium expansum</name>
    <name type="common">Blue mold rot fungus</name>
    <dbReference type="NCBI Taxonomy" id="27334"/>
    <lineage>
        <taxon>Eukaryota</taxon>
        <taxon>Fungi</taxon>
        <taxon>Dikarya</taxon>
        <taxon>Ascomycota</taxon>
        <taxon>Pezizomycotina</taxon>
        <taxon>Eurotiomycetes</taxon>
        <taxon>Eurotiomycetidae</taxon>
        <taxon>Eurotiales</taxon>
        <taxon>Aspergillaceae</taxon>
        <taxon>Penicillium</taxon>
    </lineage>
</organism>
<reference evidence="2 3" key="1">
    <citation type="journal article" date="2015" name="Mol. Plant Microbe Interact.">
        <title>Genome, transcriptome, and functional analyses of Penicillium expansum provide new insights into secondary metabolism and pathogenicity.</title>
        <authorList>
            <person name="Ballester A.R."/>
            <person name="Marcet-Houben M."/>
            <person name="Levin E."/>
            <person name="Sela N."/>
            <person name="Selma-Lazaro C."/>
            <person name="Carmona L."/>
            <person name="Wisniewski M."/>
            <person name="Droby S."/>
            <person name="Gonzalez-Candelas L."/>
            <person name="Gabaldon T."/>
        </authorList>
    </citation>
    <scope>NUCLEOTIDE SEQUENCE [LARGE SCALE GENOMIC DNA]</scope>
    <source>
        <strain evidence="2 3">MD-8</strain>
    </source>
</reference>
<dbReference type="Pfam" id="PF23584">
    <property type="entry name" value="DUF7136"/>
    <property type="match status" value="1"/>
</dbReference>
<keyword evidence="3" id="KW-1185">Reference proteome</keyword>
<dbReference type="VEuPathDB" id="FungiDB:PEXP_100920"/>
<proteinExistence type="predicted"/>
<dbReference type="OrthoDB" id="4490227at2759"/>
<protein>
    <recommendedName>
        <fullName evidence="1">DUF7136 domain-containing protein</fullName>
    </recommendedName>
</protein>
<feature type="domain" description="DUF7136" evidence="1">
    <location>
        <begin position="2"/>
        <end position="206"/>
    </location>
</feature>
<dbReference type="Proteomes" id="UP000030143">
    <property type="component" value="Unassembled WGS sequence"/>
</dbReference>
<dbReference type="GeneID" id="27675273"/>
<dbReference type="AlphaFoldDB" id="A0A0A2JZ96"/>
<accession>A0A0A2JZ96</accession>
<gene>
    <name evidence="2" type="ORF">PEX2_025790</name>
</gene>
<dbReference type="InterPro" id="IPR055560">
    <property type="entry name" value="DUF7136"/>
</dbReference>